<dbReference type="KEGG" id="oxy:HCG48_20170"/>
<dbReference type="PROSITE" id="PS50005">
    <property type="entry name" value="TPR"/>
    <property type="match status" value="1"/>
</dbReference>
<keyword evidence="5" id="KW-1185">Reference proteome</keyword>
<evidence type="ECO:0000256" key="1">
    <source>
        <dbReference type="PROSITE-ProRule" id="PRU00339"/>
    </source>
</evidence>
<dbReference type="AlphaFoldDB" id="A0A6H1U182"/>
<evidence type="ECO:0000259" key="3">
    <source>
        <dbReference type="Pfam" id="PF12770"/>
    </source>
</evidence>
<dbReference type="SMART" id="SM00028">
    <property type="entry name" value="TPR"/>
    <property type="match status" value="6"/>
</dbReference>
<feature type="domain" description="CHAT" evidence="3">
    <location>
        <begin position="588"/>
        <end position="854"/>
    </location>
</feature>
<dbReference type="Pfam" id="PF13424">
    <property type="entry name" value="TPR_12"/>
    <property type="match status" value="1"/>
</dbReference>
<organism evidence="4 5">
    <name type="scientific">Oxynema aestuarii AP17</name>
    <dbReference type="NCBI Taxonomy" id="2064643"/>
    <lineage>
        <taxon>Bacteria</taxon>
        <taxon>Bacillati</taxon>
        <taxon>Cyanobacteriota</taxon>
        <taxon>Cyanophyceae</taxon>
        <taxon>Oscillatoriophycideae</taxon>
        <taxon>Oscillatoriales</taxon>
        <taxon>Oscillatoriaceae</taxon>
        <taxon>Oxynema</taxon>
        <taxon>Oxynema aestuarii</taxon>
    </lineage>
</organism>
<evidence type="ECO:0000313" key="5">
    <source>
        <dbReference type="Proteomes" id="UP000500857"/>
    </source>
</evidence>
<dbReference type="PANTHER" id="PTHR10098">
    <property type="entry name" value="RAPSYN-RELATED"/>
    <property type="match status" value="1"/>
</dbReference>
<protein>
    <submittedName>
        <fullName evidence="4">CHAT domain-containing protein</fullName>
    </submittedName>
</protein>
<keyword evidence="1" id="KW-0802">TPR repeat</keyword>
<dbReference type="InterPro" id="IPR011990">
    <property type="entry name" value="TPR-like_helical_dom_sf"/>
</dbReference>
<dbReference type="InterPro" id="IPR019734">
    <property type="entry name" value="TPR_rpt"/>
</dbReference>
<dbReference type="Pfam" id="PF12770">
    <property type="entry name" value="CHAT"/>
    <property type="match status" value="1"/>
</dbReference>
<evidence type="ECO:0000313" key="4">
    <source>
        <dbReference type="EMBL" id="QIZ72622.1"/>
    </source>
</evidence>
<feature type="repeat" description="TPR" evidence="1">
    <location>
        <begin position="81"/>
        <end position="114"/>
    </location>
</feature>
<dbReference type="EMBL" id="CP051167">
    <property type="protein sequence ID" value="QIZ72622.1"/>
    <property type="molecule type" value="Genomic_DNA"/>
</dbReference>
<feature type="coiled-coil region" evidence="2">
    <location>
        <begin position="178"/>
        <end position="266"/>
    </location>
</feature>
<evidence type="ECO:0000256" key="2">
    <source>
        <dbReference type="SAM" id="Coils"/>
    </source>
</evidence>
<keyword evidence="2" id="KW-0175">Coiled coil</keyword>
<dbReference type="Gene3D" id="1.25.40.10">
    <property type="entry name" value="Tetratricopeptide repeat domain"/>
    <property type="match status" value="2"/>
</dbReference>
<gene>
    <name evidence="4" type="ORF">HCG48_20170</name>
</gene>
<name>A0A6H1U182_9CYAN</name>
<dbReference type="SUPFAM" id="SSF48452">
    <property type="entry name" value="TPR-like"/>
    <property type="match status" value="2"/>
</dbReference>
<dbReference type="InterPro" id="IPR024983">
    <property type="entry name" value="CHAT_dom"/>
</dbReference>
<reference evidence="4 5" key="1">
    <citation type="submission" date="2020-04" db="EMBL/GenBank/DDBJ databases">
        <authorList>
            <person name="Basu S."/>
            <person name="Maruthanayagam V."/>
            <person name="Chakraborty S."/>
            <person name="Pramanik A."/>
            <person name="Mukherjee J."/>
            <person name="Brink B."/>
        </authorList>
    </citation>
    <scope>NUCLEOTIDE SEQUENCE [LARGE SCALE GENOMIC DNA]</scope>
    <source>
        <strain evidence="4 5">AP17</strain>
    </source>
</reference>
<proteinExistence type="predicted"/>
<dbReference type="Proteomes" id="UP000500857">
    <property type="component" value="Chromosome"/>
</dbReference>
<dbReference type="RefSeq" id="WP_168570770.1">
    <property type="nucleotide sequence ID" value="NZ_CP051167.1"/>
</dbReference>
<sequence length="856" mass="94304">MGIQKILGLFLVSLLLTIAAPGIQAIEGARAIAQTPPVSVWVDRGIERYDAGNYPEAIALWERALSDLCAGRDCSSSLDAATIHTNLGRAYRTVGELDRAIAQWESAYEIYRQQPHGEGSDRALAAAIADRAQAYNDLGQHQRAIELLTEALEYGIEVGDPAILAGIRGSLGNAHWGAGDYEAAIENLSRSLDDAREAGQTDYASSALNNLGNVYLSRSDRLRYQANVAELEGDIRQARQLEEIALKDLDRAREAFEGSLAEAKSLGGIAQVHALLNLNRVLHELAPTPMEREAIATAIAQNRDRAAILLADEPDSRDKAFALINLATSGDAGEWPGSDNSDLLEQAIAIARRIGDRRAESFALGSLGRLNEVNGDRDRAMELTREAQFAAQQVSAADSLYRWQWQAGRLLVAQGKPTQAIGAYREAIATLQSIRSDILAANPDIQFDFRDSVEPIYRELIALLLDRDPETAVNVSFESTQSPSTVREALDVLELLKLAELRNFFGDDCVEVARDGANDAIDPQAAIAYSVILGDRTELILDLPSDRPGRRRLTRHPVEISAAQLQQEIDRLRQLLEKRATDEYLPQSQTVYDWLVRPLEADLASANVKTILFIQDGVLRKIPMAALHDGERFLIEKYAIATTPSLKVTSNSPLRRENLRSLTLGLSVERPPFAPLTNVKAEVTEVNQILGGSKLLDEEFTLERLRQQLEKGNYPIVHMATHGKFGADANNTFLLAFDNRITIEQLDNLLRAYRTERPVELLTLSACQTAAGDERSALGIAGVAVRAGVNSALATLWFINDQATVELIEEFYRQLLQRPEISKAEALRQAQLKLIGILDYSHPAVWSPFILIGNWQ</sequence>
<dbReference type="Pfam" id="PF13432">
    <property type="entry name" value="TPR_16"/>
    <property type="match status" value="1"/>
</dbReference>
<accession>A0A6H1U182</accession>